<keyword evidence="1" id="KW-0614">Plasmid</keyword>
<reference evidence="1 2" key="1">
    <citation type="submission" date="2015-03" db="EMBL/GenBank/DDBJ databases">
        <title>Complete genome sequence of Citrobacter amalonaticus Y19.</title>
        <authorList>
            <person name="Park S."/>
        </authorList>
    </citation>
    <scope>NUCLEOTIDE SEQUENCE [LARGE SCALE GENOMIC DNA]</scope>
    <source>
        <strain evidence="1 2">Y19</strain>
        <plasmid evidence="2">Plasmid</plasmid>
    </source>
</reference>
<geneLocation type="plasmid" evidence="1">
    <name>unnamed</name>
</geneLocation>
<evidence type="ECO:0000313" key="1">
    <source>
        <dbReference type="EMBL" id="AKE62320.1"/>
    </source>
</evidence>
<dbReference type="KEGG" id="cama:F384_27690"/>
<evidence type="ECO:0000313" key="2">
    <source>
        <dbReference type="Proteomes" id="UP000034085"/>
    </source>
</evidence>
<organism evidence="1 2">
    <name type="scientific">Citrobacter amalonaticus Y19</name>
    <dbReference type="NCBI Taxonomy" id="1261127"/>
    <lineage>
        <taxon>Bacteria</taxon>
        <taxon>Pseudomonadati</taxon>
        <taxon>Pseudomonadota</taxon>
        <taxon>Gammaproteobacteria</taxon>
        <taxon>Enterobacterales</taxon>
        <taxon>Enterobacteriaceae</taxon>
        <taxon>Citrobacter</taxon>
    </lineage>
</organism>
<name>A0A0F6RIU3_CITAM</name>
<dbReference type="OrthoDB" id="6625600at2"/>
<dbReference type="EMBL" id="CP011133">
    <property type="protein sequence ID" value="AKE62320.1"/>
    <property type="molecule type" value="Genomic_DNA"/>
</dbReference>
<dbReference type="AlphaFoldDB" id="A0A0F6RIU3"/>
<dbReference type="PATRIC" id="fig|1261127.3.peg.5751"/>
<protein>
    <submittedName>
        <fullName evidence="1">Uncharacterized protein</fullName>
    </submittedName>
</protein>
<accession>A0A0F6RIU3</accession>
<gene>
    <name evidence="1" type="ORF">F384_27690</name>
</gene>
<proteinExistence type="predicted"/>
<dbReference type="Proteomes" id="UP000034085">
    <property type="component" value="Plasmid"/>
</dbReference>
<sequence length="173" mass="19346">MGVALNIQSNYIELQNWLEKAKSIYSSAGCPHERVDDGILKISMQVAAIRKTNPDMLHEFLQELITEFKGYKLIQCRFNKSNYEYFVMPPEIQVLIGGLMDKASEGIMLASICHMLQVDTLSELLSLIPTGMPDTDVLDSLWRDQKTPAGLNLLDDFVLLDAVALANKRGITA</sequence>
<dbReference type="HOGENOM" id="CLU_1544902_0_0_6"/>